<evidence type="ECO:0000256" key="7">
    <source>
        <dbReference type="ARBA" id="ARBA00022801"/>
    </source>
</evidence>
<dbReference type="InterPro" id="IPR050713">
    <property type="entry name" value="RTP_Phos/Ushers"/>
</dbReference>
<dbReference type="PANTHER" id="PTHR46957:SF6">
    <property type="entry name" value="PROTEIN-TYROSINE-PHOSPHATASE"/>
    <property type="match status" value="1"/>
</dbReference>
<dbReference type="Gene3D" id="2.60.40.10">
    <property type="entry name" value="Immunoglobulins"/>
    <property type="match status" value="4"/>
</dbReference>
<dbReference type="Pfam" id="PF00041">
    <property type="entry name" value="fn3"/>
    <property type="match status" value="3"/>
</dbReference>
<keyword evidence="9" id="KW-1133">Transmembrane helix</keyword>
<feature type="domain" description="Fibronectin type-III" evidence="18">
    <location>
        <begin position="113"/>
        <end position="203"/>
    </location>
</feature>
<feature type="domain" description="Fibronectin type-III" evidence="18">
    <location>
        <begin position="306"/>
        <end position="395"/>
    </location>
</feature>
<dbReference type="EC" id="3.1.3.48" evidence="3"/>
<evidence type="ECO:0000256" key="10">
    <source>
        <dbReference type="ARBA" id="ARBA00023136"/>
    </source>
</evidence>
<dbReference type="InterPro" id="IPR036179">
    <property type="entry name" value="Ig-like_dom_sf"/>
</dbReference>
<evidence type="ECO:0000256" key="14">
    <source>
        <dbReference type="ARBA" id="ARBA00023319"/>
    </source>
</evidence>
<keyword evidence="14" id="KW-0393">Immunoglobulin domain</keyword>
<dbReference type="InterPro" id="IPR013783">
    <property type="entry name" value="Ig-like_fold"/>
</dbReference>
<evidence type="ECO:0000256" key="11">
    <source>
        <dbReference type="ARBA" id="ARBA00023157"/>
    </source>
</evidence>
<keyword evidence="20" id="KW-1185">Reference proteome</keyword>
<dbReference type="EMBL" id="JAIQCJ010001054">
    <property type="protein sequence ID" value="KAJ8792959.1"/>
    <property type="molecule type" value="Genomic_DNA"/>
</dbReference>
<dbReference type="AlphaFoldDB" id="A0AB34HN93"/>
<dbReference type="InterPro" id="IPR003599">
    <property type="entry name" value="Ig_sub"/>
</dbReference>
<evidence type="ECO:0000259" key="18">
    <source>
        <dbReference type="PROSITE" id="PS50853"/>
    </source>
</evidence>
<dbReference type="Pfam" id="PF13927">
    <property type="entry name" value="Ig_3"/>
    <property type="match status" value="1"/>
</dbReference>
<dbReference type="InterPro" id="IPR007110">
    <property type="entry name" value="Ig-like_dom"/>
</dbReference>
<dbReference type="PRINTS" id="PR00014">
    <property type="entry name" value="FNTYPEIII"/>
</dbReference>
<dbReference type="SMART" id="SM00060">
    <property type="entry name" value="FN3"/>
    <property type="match status" value="3"/>
</dbReference>
<evidence type="ECO:0000256" key="16">
    <source>
        <dbReference type="SAM" id="MobiDB-lite"/>
    </source>
</evidence>
<evidence type="ECO:0000256" key="9">
    <source>
        <dbReference type="ARBA" id="ARBA00022989"/>
    </source>
</evidence>
<dbReference type="PANTHER" id="PTHR46957">
    <property type="entry name" value="CYTOKINE RECEPTOR"/>
    <property type="match status" value="1"/>
</dbReference>
<accession>A0AB34HN93</accession>
<dbReference type="FunFam" id="2.60.40.10:FF:000068">
    <property type="entry name" value="receptor-type tyrosine-protein phosphatase delta isoform X1"/>
    <property type="match status" value="1"/>
</dbReference>
<dbReference type="InterPro" id="IPR003598">
    <property type="entry name" value="Ig_sub2"/>
</dbReference>
<dbReference type="FunFam" id="2.60.40.10:FF:000010">
    <property type="entry name" value="receptor-type tyrosine-protein phosphatase delta isoform X1"/>
    <property type="match status" value="1"/>
</dbReference>
<keyword evidence="8" id="KW-0904">Protein phosphatase</keyword>
<dbReference type="SUPFAM" id="SSF48726">
    <property type="entry name" value="Immunoglobulin"/>
    <property type="match status" value="1"/>
</dbReference>
<evidence type="ECO:0000256" key="2">
    <source>
        <dbReference type="ARBA" id="ARBA00010504"/>
    </source>
</evidence>
<dbReference type="GO" id="GO:0004725">
    <property type="term" value="F:protein tyrosine phosphatase activity"/>
    <property type="evidence" value="ECO:0007669"/>
    <property type="project" value="UniProtKB-EC"/>
</dbReference>
<proteinExistence type="inferred from homology"/>
<dbReference type="CDD" id="cd00063">
    <property type="entry name" value="FN3"/>
    <property type="match status" value="3"/>
</dbReference>
<evidence type="ECO:0000256" key="3">
    <source>
        <dbReference type="ARBA" id="ARBA00013064"/>
    </source>
</evidence>
<keyword evidence="10" id="KW-0472">Membrane</keyword>
<feature type="region of interest" description="Disordered" evidence="16">
    <location>
        <begin position="571"/>
        <end position="604"/>
    </location>
</feature>
<evidence type="ECO:0000256" key="15">
    <source>
        <dbReference type="ARBA" id="ARBA00051722"/>
    </source>
</evidence>
<evidence type="ECO:0000256" key="5">
    <source>
        <dbReference type="ARBA" id="ARBA00022729"/>
    </source>
</evidence>
<sequence>MHLPPLPHPYISHPPHPPVRRVAPRFSILPTSHEIMPGGNVNITCVAVGSPMPYVKWMQGAEDLTPEDDMPVGRNVLELTDVKDSANYTCVAMSSLGVIEAVAQITVKSLPKAPGTPVVTENTATSITITWDSGNPDPVSYYVIEYKSKSQDGPYQIKEDITTTRYSIGGLSPNSEYEIWVSAVNSIGQGPPSESVVTRTGEQAPASAPRNVQARMLSATTMIIQWEEPVEPNGLIRGYRVYYTMEPEHPVGNWQKHNVDDSLLTTVGSLLEDETYTVRVLAFTSVGDGPLSDPIQVKTQQGVPGQPMNFRAEAKSETSIGLSWSPPRQESIIKYELLFREGDHGREVGRTFDPATAFVVDDLKPNTEYAFRLAARSPQGLGAFTSVVRQRTLQSSRCLADPALTCGGGDLAGACALTRAGPAQGRALRNSQECLCVRRSVRVSCGLGGHVRDRHRCREGEYALVSSGFTKTAHPACPLACAPCAPAALGCADRPEPKFSPLNSPPRCREAHLPRNVASGTTPPHPPNTPPPLPRVRIHTAPAPSRQVTQVGPDCEGGGLQGPQVVEKAALAQPREPPNLRGGPGQGVGEKGLPTSHPKTGGAREIWQPRRRARRIPPGECGLLRLNSRVGGGQTTQPWVSPDTVPPSCLVGASPELQRAHTGAGAGLRARSRPETHPELGLAL</sequence>
<keyword evidence="7" id="KW-0378">Hydrolase</keyword>
<evidence type="ECO:0000256" key="12">
    <source>
        <dbReference type="ARBA" id="ARBA00023170"/>
    </source>
</evidence>
<dbReference type="GO" id="GO:0016020">
    <property type="term" value="C:membrane"/>
    <property type="evidence" value="ECO:0007669"/>
    <property type="project" value="UniProtKB-SubCell"/>
</dbReference>
<dbReference type="SMART" id="SM00409">
    <property type="entry name" value="IG"/>
    <property type="match status" value="1"/>
</dbReference>
<name>A0AB34HN93_ESCRO</name>
<evidence type="ECO:0000256" key="13">
    <source>
        <dbReference type="ARBA" id="ARBA00023180"/>
    </source>
</evidence>
<keyword evidence="13" id="KW-0325">Glycoprotein</keyword>
<dbReference type="CDD" id="cd05739">
    <property type="entry name" value="IgI_3_RPTP_IIa_LAR_like"/>
    <property type="match status" value="1"/>
</dbReference>
<evidence type="ECO:0000313" key="19">
    <source>
        <dbReference type="EMBL" id="KAJ8792959.1"/>
    </source>
</evidence>
<dbReference type="Proteomes" id="UP001159641">
    <property type="component" value="Unassembled WGS sequence"/>
</dbReference>
<feature type="region of interest" description="Disordered" evidence="16">
    <location>
        <begin position="658"/>
        <end position="684"/>
    </location>
</feature>
<dbReference type="PROSITE" id="PS50853">
    <property type="entry name" value="FN3"/>
    <property type="match status" value="3"/>
</dbReference>
<evidence type="ECO:0000256" key="1">
    <source>
        <dbReference type="ARBA" id="ARBA00004479"/>
    </source>
</evidence>
<comment type="caution">
    <text evidence="19">The sequence shown here is derived from an EMBL/GenBank/DDBJ whole genome shotgun (WGS) entry which is preliminary data.</text>
</comment>
<dbReference type="FunFam" id="2.60.40.10:FF:000027">
    <property type="entry name" value="receptor-type tyrosine-protein phosphatase delta isoform X1"/>
    <property type="match status" value="1"/>
</dbReference>
<comment type="subcellular location">
    <subcellularLocation>
        <location evidence="1">Membrane</location>
        <topology evidence="1">Single-pass type I membrane protein</topology>
    </subcellularLocation>
</comment>
<evidence type="ECO:0000259" key="17">
    <source>
        <dbReference type="PROSITE" id="PS50835"/>
    </source>
</evidence>
<dbReference type="InterPro" id="IPR036116">
    <property type="entry name" value="FN3_sf"/>
</dbReference>
<comment type="catalytic activity">
    <reaction evidence="15">
        <text>O-phospho-L-tyrosyl-[protein] + H2O = L-tyrosyl-[protein] + phosphate</text>
        <dbReference type="Rhea" id="RHEA:10684"/>
        <dbReference type="Rhea" id="RHEA-COMP:10136"/>
        <dbReference type="Rhea" id="RHEA-COMP:20101"/>
        <dbReference type="ChEBI" id="CHEBI:15377"/>
        <dbReference type="ChEBI" id="CHEBI:43474"/>
        <dbReference type="ChEBI" id="CHEBI:46858"/>
        <dbReference type="ChEBI" id="CHEBI:61978"/>
        <dbReference type="EC" id="3.1.3.48"/>
    </reaction>
</comment>
<feature type="region of interest" description="Disordered" evidence="16">
    <location>
        <begin position="500"/>
        <end position="535"/>
    </location>
</feature>
<dbReference type="InterPro" id="IPR003961">
    <property type="entry name" value="FN3_dom"/>
</dbReference>
<dbReference type="SUPFAM" id="SSF49265">
    <property type="entry name" value="Fibronectin type III"/>
    <property type="match status" value="2"/>
</dbReference>
<feature type="domain" description="Fibronectin type-III" evidence="18">
    <location>
        <begin position="208"/>
        <end position="302"/>
    </location>
</feature>
<feature type="compositionally biased region" description="Pro residues" evidence="16">
    <location>
        <begin position="523"/>
        <end position="534"/>
    </location>
</feature>
<protein>
    <recommendedName>
        <fullName evidence="3">protein-tyrosine-phosphatase</fullName>
        <ecNumber evidence="3">3.1.3.48</ecNumber>
    </recommendedName>
</protein>
<keyword evidence="5" id="KW-0732">Signal</keyword>
<evidence type="ECO:0000256" key="6">
    <source>
        <dbReference type="ARBA" id="ARBA00022737"/>
    </source>
</evidence>
<feature type="domain" description="Ig-like" evidence="17">
    <location>
        <begin position="24"/>
        <end position="106"/>
    </location>
</feature>
<gene>
    <name evidence="19" type="ORF">J1605_003927</name>
</gene>
<dbReference type="FunFam" id="2.60.40.10:FF:000036">
    <property type="entry name" value="receptor-type tyrosine-protein phosphatase delta isoform X1"/>
    <property type="match status" value="1"/>
</dbReference>
<organism evidence="19 20">
    <name type="scientific">Eschrichtius robustus</name>
    <name type="common">California gray whale</name>
    <name type="synonym">Eschrichtius gibbosus</name>
    <dbReference type="NCBI Taxonomy" id="9764"/>
    <lineage>
        <taxon>Eukaryota</taxon>
        <taxon>Metazoa</taxon>
        <taxon>Chordata</taxon>
        <taxon>Craniata</taxon>
        <taxon>Vertebrata</taxon>
        <taxon>Euteleostomi</taxon>
        <taxon>Mammalia</taxon>
        <taxon>Eutheria</taxon>
        <taxon>Laurasiatheria</taxon>
        <taxon>Artiodactyla</taxon>
        <taxon>Whippomorpha</taxon>
        <taxon>Cetacea</taxon>
        <taxon>Mysticeti</taxon>
        <taxon>Eschrichtiidae</taxon>
        <taxon>Eschrichtius</taxon>
    </lineage>
</organism>
<keyword evidence="12" id="KW-0675">Receptor</keyword>
<dbReference type="PROSITE" id="PS50835">
    <property type="entry name" value="IG_LIKE"/>
    <property type="match status" value="1"/>
</dbReference>
<comment type="similarity">
    <text evidence="2">Belongs to the protein-tyrosine phosphatase family. Receptor class 2A subfamily.</text>
</comment>
<dbReference type="SMART" id="SM00408">
    <property type="entry name" value="IGc2"/>
    <property type="match status" value="1"/>
</dbReference>
<evidence type="ECO:0000313" key="20">
    <source>
        <dbReference type="Proteomes" id="UP001159641"/>
    </source>
</evidence>
<evidence type="ECO:0000256" key="8">
    <source>
        <dbReference type="ARBA" id="ARBA00022912"/>
    </source>
</evidence>
<keyword evidence="6" id="KW-0677">Repeat</keyword>
<keyword evidence="4" id="KW-0812">Transmembrane</keyword>
<keyword evidence="11" id="KW-1015">Disulfide bond</keyword>
<evidence type="ECO:0000256" key="4">
    <source>
        <dbReference type="ARBA" id="ARBA00022692"/>
    </source>
</evidence>
<reference evidence="19 20" key="1">
    <citation type="submission" date="2022-11" db="EMBL/GenBank/DDBJ databases">
        <title>Whole genome sequence of Eschrichtius robustus ER-17-0199.</title>
        <authorList>
            <person name="Bruniche-Olsen A."/>
            <person name="Black A.N."/>
            <person name="Fields C.J."/>
            <person name="Walden K."/>
            <person name="Dewoody J.A."/>
        </authorList>
    </citation>
    <scope>NUCLEOTIDE SEQUENCE [LARGE SCALE GENOMIC DNA]</scope>
    <source>
        <strain evidence="19">ER-17-0199</strain>
        <tissue evidence="19">Blubber</tissue>
    </source>
</reference>